<dbReference type="PANTHER" id="PTHR35971">
    <property type="entry name" value="SI:DKEY-31G6.6"/>
    <property type="match status" value="1"/>
</dbReference>
<dbReference type="SMART" id="SM00408">
    <property type="entry name" value="IGc2"/>
    <property type="match status" value="2"/>
</dbReference>
<feature type="domain" description="Ig-like" evidence="6">
    <location>
        <begin position="8"/>
        <end position="96"/>
    </location>
</feature>
<organism evidence="7 8">
    <name type="scientific">Nothoprocta perdicaria</name>
    <name type="common">Chilean tinamou</name>
    <name type="synonym">Crypturus perdicarius</name>
    <dbReference type="NCBI Taxonomy" id="30464"/>
    <lineage>
        <taxon>Eukaryota</taxon>
        <taxon>Metazoa</taxon>
        <taxon>Chordata</taxon>
        <taxon>Craniata</taxon>
        <taxon>Vertebrata</taxon>
        <taxon>Euteleostomi</taxon>
        <taxon>Archelosauria</taxon>
        <taxon>Archosauria</taxon>
        <taxon>Dinosauria</taxon>
        <taxon>Saurischia</taxon>
        <taxon>Theropoda</taxon>
        <taxon>Coelurosauria</taxon>
        <taxon>Aves</taxon>
        <taxon>Palaeognathae</taxon>
        <taxon>Tinamiformes</taxon>
        <taxon>Tinamidae</taxon>
        <taxon>Nothoprocta</taxon>
    </lineage>
</organism>
<dbReference type="SMART" id="SM00409">
    <property type="entry name" value="IG"/>
    <property type="match status" value="2"/>
</dbReference>
<keyword evidence="8" id="KW-1185">Reference proteome</keyword>
<evidence type="ECO:0000313" key="8">
    <source>
        <dbReference type="Proteomes" id="UP000694420"/>
    </source>
</evidence>
<evidence type="ECO:0000313" key="7">
    <source>
        <dbReference type="Ensembl" id="ENSNPEP00000007865.1"/>
    </source>
</evidence>
<dbReference type="InterPro" id="IPR007110">
    <property type="entry name" value="Ig-like_dom"/>
</dbReference>
<feature type="domain" description="Ig-like" evidence="6">
    <location>
        <begin position="112"/>
        <end position="150"/>
    </location>
</feature>
<dbReference type="SUPFAM" id="SSF48726">
    <property type="entry name" value="Immunoglobulin"/>
    <property type="match status" value="3"/>
</dbReference>
<evidence type="ECO:0000256" key="1">
    <source>
        <dbReference type="ARBA" id="ARBA00004496"/>
    </source>
</evidence>
<evidence type="ECO:0000256" key="3">
    <source>
        <dbReference type="ARBA" id="ARBA00022553"/>
    </source>
</evidence>
<evidence type="ECO:0000259" key="6">
    <source>
        <dbReference type="PROSITE" id="PS50835"/>
    </source>
</evidence>
<dbReference type="AlphaFoldDB" id="A0A8C6Z7R1"/>
<dbReference type="InterPro" id="IPR013783">
    <property type="entry name" value="Ig-like_fold"/>
</dbReference>
<keyword evidence="4" id="KW-1015">Disulfide bond</keyword>
<sequence>MEGLGGAPRFLAYPRTFTVQTGADAVLKCQIAGEPRPSILWEKDRTPIEPSGRFHVEARGNVYSLLVSRVTPEDSGLYVCKAKNNVGETYAAATLRVEAGEPSEEGDPENKPPVFLVRPSSMRVCRGEDVTFTCRVAGRPCLALHWEKDGHKLSDLFESSHFSVGREPEDWHFLKLFSEALAAAVLLVEPLEPGRLEEQPQGCPRNGPGQAPRRAARSGVPEAWALPHGEVPTGVPGAKAFAVSAGKHAKFRCYVTGKPKPEIVWKKDGKPGYFILKVLYCKPQDQGLYICTASNTAGRVMGCSAGGVGSADHGSVSACLSALNAAASSCSLLPAPLQPLGPSPICCISALPWPPSCCLRALLFTPCLSALS</sequence>
<feature type="domain" description="Ig-like" evidence="6">
    <location>
        <begin position="221"/>
        <end position="317"/>
    </location>
</feature>
<proteinExistence type="predicted"/>
<dbReference type="Proteomes" id="UP000694420">
    <property type="component" value="Unplaced"/>
</dbReference>
<dbReference type="Pfam" id="PF13927">
    <property type="entry name" value="Ig_3"/>
    <property type="match status" value="1"/>
</dbReference>
<dbReference type="InterPro" id="IPR003599">
    <property type="entry name" value="Ig_sub"/>
</dbReference>
<name>A0A8C6Z7R1_NOTPE</name>
<dbReference type="InterPro" id="IPR003598">
    <property type="entry name" value="Ig_sub2"/>
</dbReference>
<reference evidence="7" key="2">
    <citation type="submission" date="2025-09" db="UniProtKB">
        <authorList>
            <consortium name="Ensembl"/>
        </authorList>
    </citation>
    <scope>IDENTIFICATION</scope>
</reference>
<evidence type="ECO:0000256" key="2">
    <source>
        <dbReference type="ARBA" id="ARBA00022490"/>
    </source>
</evidence>
<reference evidence="7" key="1">
    <citation type="submission" date="2025-08" db="UniProtKB">
        <authorList>
            <consortium name="Ensembl"/>
        </authorList>
    </citation>
    <scope>IDENTIFICATION</scope>
</reference>
<protein>
    <recommendedName>
        <fullName evidence="6">Ig-like domain-containing protein</fullName>
    </recommendedName>
</protein>
<feature type="region of interest" description="Disordered" evidence="5">
    <location>
        <begin position="196"/>
        <end position="218"/>
    </location>
</feature>
<dbReference type="PANTHER" id="PTHR35971:SF5">
    <property type="entry name" value="OBSCURIN LIKE CYTOSKELETAL ADAPTOR 1"/>
    <property type="match status" value="1"/>
</dbReference>
<evidence type="ECO:0000256" key="4">
    <source>
        <dbReference type="ARBA" id="ARBA00023157"/>
    </source>
</evidence>
<dbReference type="InterPro" id="IPR036179">
    <property type="entry name" value="Ig-like_dom_sf"/>
</dbReference>
<comment type="subcellular location">
    <subcellularLocation>
        <location evidence="1">Cytoplasm</location>
    </subcellularLocation>
</comment>
<dbReference type="InterPro" id="IPR052385">
    <property type="entry name" value="Obscurin/Obscurin-like_Reg"/>
</dbReference>
<dbReference type="Gene3D" id="2.60.40.10">
    <property type="entry name" value="Immunoglobulins"/>
    <property type="match status" value="3"/>
</dbReference>
<keyword evidence="3" id="KW-0597">Phosphoprotein</keyword>
<evidence type="ECO:0000256" key="5">
    <source>
        <dbReference type="SAM" id="MobiDB-lite"/>
    </source>
</evidence>
<dbReference type="InterPro" id="IPR013098">
    <property type="entry name" value="Ig_I-set"/>
</dbReference>
<accession>A0A8C6Z7R1</accession>
<dbReference type="FunFam" id="2.60.40.10:FF:001084">
    <property type="entry name" value="obscurin-like isoform X3"/>
    <property type="match status" value="1"/>
</dbReference>
<dbReference type="PROSITE" id="PS50835">
    <property type="entry name" value="IG_LIKE"/>
    <property type="match status" value="3"/>
</dbReference>
<dbReference type="GO" id="GO:0005737">
    <property type="term" value="C:cytoplasm"/>
    <property type="evidence" value="ECO:0007669"/>
    <property type="project" value="UniProtKB-SubCell"/>
</dbReference>
<dbReference type="Pfam" id="PF07679">
    <property type="entry name" value="I-set"/>
    <property type="match status" value="2"/>
</dbReference>
<keyword evidence="2" id="KW-0963">Cytoplasm</keyword>
<dbReference type="Ensembl" id="ENSNPET00000008066.1">
    <property type="protein sequence ID" value="ENSNPEP00000007865.1"/>
    <property type="gene ID" value="ENSNPEG00000005900.1"/>
</dbReference>